<dbReference type="PANTHER" id="PTHR45614">
    <property type="entry name" value="MYB PROTEIN-RELATED"/>
    <property type="match status" value="1"/>
</dbReference>
<dbReference type="Gene3D" id="1.10.10.60">
    <property type="entry name" value="Homeodomain-like"/>
    <property type="match status" value="2"/>
</dbReference>
<dbReference type="GO" id="GO:0000981">
    <property type="term" value="F:DNA-binding transcription factor activity, RNA polymerase II-specific"/>
    <property type="evidence" value="ECO:0007669"/>
    <property type="project" value="TreeGrafter"/>
</dbReference>
<sequence length="454" mass="49678">MQVSAMAVATMDSPSLSSSDSPILYSTSNSSVPDKRRPWTPEDDAVILRFVHECGTKRWAKIAALLPDRTPKQCRTRWLNFLDPNIDKAPWRADETQLILAAQERLGNRWAEIAKLLPGRTDNAIKNHWYSTYRRRCRQAAKLQEKAQQSRHQNETATSEQMDMAARMAMPKQEQGQLITEAASTLTATSVWSGAAATSASFSLPSPLSVSSPLGAGGFGSGISTLLSPLRLSHRTTGMPTSMAMSMAMPLPMPMTLPSPTALFPGENRASPSHFSFTHFSSPASLDANVPHQVPALQNHQSAWMGLPGLQLTDTEFSSSSSSCGSTSSALDTPPASENAWGEKKRWKGKSRVEVLRRQGTPGRERSNSADLFLDCVEMMNPNAATINSNKCNSATSVSTNETDDEGSSPMDCENRNHCNFPGVQKLWWDQVCDQEQWGPAPVLSTTSRQPEKH</sequence>
<feature type="region of interest" description="Disordered" evidence="1">
    <location>
        <begin position="10"/>
        <end position="38"/>
    </location>
</feature>
<dbReference type="EMBL" id="RCMK01000121">
    <property type="protein sequence ID" value="KAG2947951.1"/>
    <property type="molecule type" value="Genomic_DNA"/>
</dbReference>
<feature type="compositionally biased region" description="Low complexity" evidence="1">
    <location>
        <begin position="318"/>
        <end position="329"/>
    </location>
</feature>
<evidence type="ECO:0000313" key="10">
    <source>
        <dbReference type="EMBL" id="RAW31547.1"/>
    </source>
</evidence>
<proteinExistence type="predicted"/>
<dbReference type="SUPFAM" id="SSF46689">
    <property type="entry name" value="Homeodomain-like"/>
    <property type="match status" value="1"/>
</dbReference>
<dbReference type="InterPro" id="IPR001005">
    <property type="entry name" value="SANT/Myb"/>
</dbReference>
<dbReference type="GO" id="GO:0000978">
    <property type="term" value="F:RNA polymerase II cis-regulatory region sequence-specific DNA binding"/>
    <property type="evidence" value="ECO:0007669"/>
    <property type="project" value="TreeGrafter"/>
</dbReference>
<dbReference type="Proteomes" id="UP000736787">
    <property type="component" value="Unassembled WGS sequence"/>
</dbReference>
<dbReference type="EMBL" id="RCML01000489">
    <property type="protein sequence ID" value="KAG2975543.1"/>
    <property type="molecule type" value="Genomic_DNA"/>
</dbReference>
<feature type="domain" description="Myb-like" evidence="2">
    <location>
        <begin position="31"/>
        <end position="82"/>
    </location>
</feature>
<dbReference type="InterPro" id="IPR050560">
    <property type="entry name" value="MYB_TF"/>
</dbReference>
<organism evidence="10 11">
    <name type="scientific">Phytophthora cactorum</name>
    <dbReference type="NCBI Taxonomy" id="29920"/>
    <lineage>
        <taxon>Eukaryota</taxon>
        <taxon>Sar</taxon>
        <taxon>Stramenopiles</taxon>
        <taxon>Oomycota</taxon>
        <taxon>Peronosporomycetes</taxon>
        <taxon>Peronosporales</taxon>
        <taxon>Peronosporaceae</taxon>
        <taxon>Phytophthora</taxon>
    </lineage>
</organism>
<dbReference type="EMBL" id="RCMG01000082">
    <property type="protein sequence ID" value="KAG2864324.1"/>
    <property type="molecule type" value="Genomic_DNA"/>
</dbReference>
<dbReference type="EMBL" id="MJFZ01000317">
    <property type="protein sequence ID" value="RAW31547.1"/>
    <property type="molecule type" value="Genomic_DNA"/>
</dbReference>
<dbReference type="SMART" id="SM00717">
    <property type="entry name" value="SANT"/>
    <property type="match status" value="2"/>
</dbReference>
<evidence type="ECO:0000259" key="2">
    <source>
        <dbReference type="PROSITE" id="PS50090"/>
    </source>
</evidence>
<evidence type="ECO:0000313" key="9">
    <source>
        <dbReference type="EMBL" id="KAG6959536.1"/>
    </source>
</evidence>
<protein>
    <recommendedName>
        <fullName evidence="12">Myb domain</fullName>
    </recommendedName>
</protein>
<comment type="caution">
    <text evidence="10">The sequence shown here is derived from an EMBL/GenBank/DDBJ whole genome shotgun (WGS) entry which is preliminary data.</text>
</comment>
<reference evidence="9" key="3">
    <citation type="submission" date="2021-01" db="EMBL/GenBank/DDBJ databases">
        <title>Phytophthora aleatoria, a newly-described species from Pinus radiata is distinct from Phytophthora cactorum isolates based on comparative genomics.</title>
        <authorList>
            <person name="Mcdougal R."/>
            <person name="Panda P."/>
            <person name="Williams N."/>
            <person name="Studholme D.J."/>
        </authorList>
    </citation>
    <scope>NUCLEOTIDE SEQUENCE</scope>
    <source>
        <strain evidence="9">NZFS 3830</strain>
    </source>
</reference>
<dbReference type="STRING" id="29920.A0A329S3R4"/>
<accession>A0A329S3R4</accession>
<dbReference type="EMBL" id="JAENGZ010000430">
    <property type="protein sequence ID" value="KAG6959536.1"/>
    <property type="molecule type" value="Genomic_DNA"/>
</dbReference>
<dbReference type="EMBL" id="RCMI01000416">
    <property type="protein sequence ID" value="KAG2911812.1"/>
    <property type="molecule type" value="Genomic_DNA"/>
</dbReference>
<dbReference type="OrthoDB" id="2143914at2759"/>
<feature type="domain" description="HTH myb-type" evidence="3">
    <location>
        <begin position="88"/>
        <end position="137"/>
    </location>
</feature>
<dbReference type="Proteomes" id="UP000697107">
    <property type="component" value="Unassembled WGS sequence"/>
</dbReference>
<feature type="compositionally biased region" description="Low complexity" evidence="1">
    <location>
        <begin position="12"/>
        <end position="28"/>
    </location>
</feature>
<feature type="domain" description="HTH myb-type" evidence="3">
    <location>
        <begin position="35"/>
        <end position="86"/>
    </location>
</feature>
<dbReference type="InterPro" id="IPR017930">
    <property type="entry name" value="Myb_dom"/>
</dbReference>
<feature type="domain" description="Myb-like" evidence="2">
    <location>
        <begin position="83"/>
        <end position="133"/>
    </location>
</feature>
<dbReference type="PROSITE" id="PS50090">
    <property type="entry name" value="MYB_LIKE"/>
    <property type="match status" value="2"/>
</dbReference>
<name>A0A329S3R4_9STRA</name>
<evidence type="ECO:0000313" key="6">
    <source>
        <dbReference type="EMBL" id="KAG2947951.1"/>
    </source>
</evidence>
<evidence type="ECO:0000259" key="3">
    <source>
        <dbReference type="PROSITE" id="PS51294"/>
    </source>
</evidence>
<gene>
    <name evidence="9" type="ORF">JG687_00008739</name>
    <name evidence="10" type="ORF">PC110_g12103</name>
    <name evidence="4" type="ORF">PC113_g4648</name>
    <name evidence="5" type="ORF">PC115_g12460</name>
    <name evidence="6" type="ORF">PC117_g6399</name>
    <name evidence="7" type="ORF">PC118_g13857</name>
    <name evidence="8" type="ORF">PC129_g9565</name>
</gene>
<dbReference type="Proteomes" id="UP000774804">
    <property type="component" value="Unassembled WGS sequence"/>
</dbReference>
<dbReference type="Proteomes" id="UP000688947">
    <property type="component" value="Unassembled WGS sequence"/>
</dbReference>
<evidence type="ECO:0000313" key="7">
    <source>
        <dbReference type="EMBL" id="KAG2975543.1"/>
    </source>
</evidence>
<dbReference type="Proteomes" id="UP000760860">
    <property type="component" value="Unassembled WGS sequence"/>
</dbReference>
<evidence type="ECO:0000256" key="1">
    <source>
        <dbReference type="SAM" id="MobiDB-lite"/>
    </source>
</evidence>
<reference evidence="4" key="2">
    <citation type="submission" date="2018-10" db="EMBL/GenBank/DDBJ databases">
        <title>Effector identification in a new, highly contiguous assembly of the strawberry crown rot pathogen Phytophthora cactorum.</title>
        <authorList>
            <person name="Armitage A.D."/>
            <person name="Nellist C.F."/>
            <person name="Bates H."/>
            <person name="Vickerstaff R.J."/>
            <person name="Harrison R.J."/>
        </authorList>
    </citation>
    <scope>NUCLEOTIDE SEQUENCE</scope>
    <source>
        <strain evidence="4">15-7</strain>
        <strain evidence="5">4032</strain>
        <strain evidence="6">4040</strain>
        <strain evidence="7">P415</strain>
        <strain evidence="8">P421</strain>
    </source>
</reference>
<dbReference type="PANTHER" id="PTHR45614:SF274">
    <property type="entry name" value="MYB-LIKE DNA-BINDING PROTEIN"/>
    <property type="match status" value="1"/>
</dbReference>
<evidence type="ECO:0000313" key="11">
    <source>
        <dbReference type="Proteomes" id="UP000251314"/>
    </source>
</evidence>
<dbReference type="PROSITE" id="PS51294">
    <property type="entry name" value="HTH_MYB"/>
    <property type="match status" value="2"/>
</dbReference>
<evidence type="ECO:0008006" key="12">
    <source>
        <dbReference type="Google" id="ProtNLM"/>
    </source>
</evidence>
<dbReference type="Proteomes" id="UP000735874">
    <property type="component" value="Unassembled WGS sequence"/>
</dbReference>
<evidence type="ECO:0000313" key="4">
    <source>
        <dbReference type="EMBL" id="KAG2864324.1"/>
    </source>
</evidence>
<keyword evidence="11" id="KW-1185">Reference proteome</keyword>
<evidence type="ECO:0000313" key="8">
    <source>
        <dbReference type="EMBL" id="KAG3219668.1"/>
    </source>
</evidence>
<dbReference type="GO" id="GO:0005634">
    <property type="term" value="C:nucleus"/>
    <property type="evidence" value="ECO:0007669"/>
    <property type="project" value="TreeGrafter"/>
</dbReference>
<dbReference type="VEuPathDB" id="FungiDB:PC110_g12103"/>
<dbReference type="EMBL" id="RCMV01000301">
    <property type="protein sequence ID" value="KAG3219668.1"/>
    <property type="molecule type" value="Genomic_DNA"/>
</dbReference>
<dbReference type="CDD" id="cd00167">
    <property type="entry name" value="SANT"/>
    <property type="match status" value="2"/>
</dbReference>
<dbReference type="InterPro" id="IPR009057">
    <property type="entry name" value="Homeodomain-like_sf"/>
</dbReference>
<dbReference type="AlphaFoldDB" id="A0A329S3R4"/>
<feature type="region of interest" description="Disordered" evidence="1">
    <location>
        <begin position="316"/>
        <end position="345"/>
    </location>
</feature>
<dbReference type="Pfam" id="PF00249">
    <property type="entry name" value="Myb_DNA-binding"/>
    <property type="match status" value="2"/>
</dbReference>
<reference evidence="10 11" key="1">
    <citation type="submission" date="2018-01" db="EMBL/GenBank/DDBJ databases">
        <title>Draft genome of the strawberry crown rot pathogen Phytophthora cactorum.</title>
        <authorList>
            <person name="Armitage A.D."/>
            <person name="Lysoe E."/>
            <person name="Nellist C.F."/>
            <person name="Harrison R.J."/>
            <person name="Brurberg M.B."/>
        </authorList>
    </citation>
    <scope>NUCLEOTIDE SEQUENCE [LARGE SCALE GENOMIC DNA]</scope>
    <source>
        <strain evidence="10 11">10300</strain>
    </source>
</reference>
<dbReference type="Proteomes" id="UP000251314">
    <property type="component" value="Unassembled WGS sequence"/>
</dbReference>
<evidence type="ECO:0000313" key="5">
    <source>
        <dbReference type="EMBL" id="KAG2911812.1"/>
    </source>
</evidence>